<dbReference type="SUPFAM" id="SSF51735">
    <property type="entry name" value="NAD(P)-binding Rossmann-fold domains"/>
    <property type="match status" value="1"/>
</dbReference>
<evidence type="ECO:0000259" key="1">
    <source>
        <dbReference type="Pfam" id="PF03435"/>
    </source>
</evidence>
<evidence type="ECO:0000259" key="2">
    <source>
        <dbReference type="Pfam" id="PF13761"/>
    </source>
</evidence>
<proteinExistence type="predicted"/>
<dbReference type="Proteomes" id="UP001198862">
    <property type="component" value="Unassembled WGS sequence"/>
</dbReference>
<evidence type="ECO:0000313" key="4">
    <source>
        <dbReference type="Proteomes" id="UP001198862"/>
    </source>
</evidence>
<feature type="domain" description="Saccharopine dehydrogenase NADP binding" evidence="1">
    <location>
        <begin position="4"/>
        <end position="100"/>
    </location>
</feature>
<dbReference type="PANTHER" id="PTHR43796">
    <property type="entry name" value="CARBOXYNORSPERMIDINE SYNTHASE"/>
    <property type="match status" value="1"/>
</dbReference>
<gene>
    <name evidence="3" type="ORF">LJ725_28640</name>
</gene>
<dbReference type="PANTHER" id="PTHR43796:SF2">
    <property type="entry name" value="CARBOXYNORSPERMIDINE SYNTHASE"/>
    <property type="match status" value="1"/>
</dbReference>
<accession>A0ABS8L3N2</accession>
<dbReference type="Pfam" id="PF03435">
    <property type="entry name" value="Sacchrp_dh_NADP"/>
    <property type="match status" value="1"/>
</dbReference>
<sequence>MRTLVLGGTGVFGGRLCRLLANDPLIDLTIGARDGARVEALAAELGAAGLVLDWRRDLDRVLAGRSFDVVIHVAGPFQGQDYAVAEACIRHGVHYLDLSDDRAFVCGIVRLDAAAKAADVLVCAGASTAPALTGAVLERALQEGMAVDRMSFGIVPGNDAPRGRALVEAILASAGNPIPDQPGRRVWGSLRRFVVPGLGARWAAACDLPEPTLFRERFGVAETYAGAGLELSALHFGLWLLAWPVRLGLLKTLRPAATPLAWIADRLRALGSDKGGLRIDLAGPGASRCWSLIAEGGDGPYVPAMPAAALVRRLARGDLGRRGAMPCVGLLSLADIESEWLRAHLRIASGWGEDGASFRPSLYRRVLGRNYGGMSEPGQRLHDGVGGTWSGRCSVDGPANLLGRIVAKLFALPPAVRDAPIEVDFKVREGRETWIRRVGGRSMRSEQSIGRRRPAGWLVEHFGPFAFDLRVTVTEARLELAMAGMRFAGIPLPRLCWPHVSAVETGEAGRFHFDVEIGLPGIGRLVRYRGSLTDR</sequence>
<dbReference type="Gene3D" id="3.40.50.720">
    <property type="entry name" value="NAD(P)-binding Rossmann-like Domain"/>
    <property type="match status" value="1"/>
</dbReference>
<dbReference type="InterPro" id="IPR025311">
    <property type="entry name" value="DUF4166"/>
</dbReference>
<protein>
    <submittedName>
        <fullName evidence="3">DUF4166 domain-containing protein</fullName>
    </submittedName>
</protein>
<dbReference type="RefSeq" id="WP_230554327.1">
    <property type="nucleotide sequence ID" value="NZ_JAJISD010000021.1"/>
</dbReference>
<keyword evidence="4" id="KW-1185">Reference proteome</keyword>
<evidence type="ECO:0000313" key="3">
    <source>
        <dbReference type="EMBL" id="MCC8432956.1"/>
    </source>
</evidence>
<comment type="caution">
    <text evidence="3">The sequence shown here is derived from an EMBL/GenBank/DDBJ whole genome shotgun (WGS) entry which is preliminary data.</text>
</comment>
<reference evidence="3 4" key="1">
    <citation type="submission" date="2021-11" db="EMBL/GenBank/DDBJ databases">
        <authorList>
            <person name="Lee D.-H."/>
            <person name="Kim S.-B."/>
        </authorList>
    </citation>
    <scope>NUCLEOTIDE SEQUENCE [LARGE SCALE GENOMIC DNA]</scope>
    <source>
        <strain evidence="3 4">KCTC 52223</strain>
    </source>
</reference>
<organism evidence="3 4">
    <name type="scientific">Reyranella aquatilis</name>
    <dbReference type="NCBI Taxonomy" id="2035356"/>
    <lineage>
        <taxon>Bacteria</taxon>
        <taxon>Pseudomonadati</taxon>
        <taxon>Pseudomonadota</taxon>
        <taxon>Alphaproteobacteria</taxon>
        <taxon>Hyphomicrobiales</taxon>
        <taxon>Reyranellaceae</taxon>
        <taxon>Reyranella</taxon>
    </lineage>
</organism>
<dbReference type="InterPro" id="IPR005097">
    <property type="entry name" value="Sacchrp_dh_NADP-bd"/>
</dbReference>
<feature type="domain" description="DUF4166" evidence="2">
    <location>
        <begin position="381"/>
        <end position="532"/>
    </location>
</feature>
<dbReference type="EMBL" id="JAJISD010000021">
    <property type="protein sequence ID" value="MCC8432956.1"/>
    <property type="molecule type" value="Genomic_DNA"/>
</dbReference>
<dbReference type="InterPro" id="IPR036291">
    <property type="entry name" value="NAD(P)-bd_dom_sf"/>
</dbReference>
<dbReference type="Pfam" id="PF13761">
    <property type="entry name" value="DUF4166"/>
    <property type="match status" value="1"/>
</dbReference>
<name>A0ABS8L3N2_9HYPH</name>